<comment type="caution">
    <text evidence="2">The sequence shown here is derived from an EMBL/GenBank/DDBJ whole genome shotgun (WGS) entry which is preliminary data.</text>
</comment>
<feature type="domain" description="Beta-lactamase-related" evidence="1">
    <location>
        <begin position="44"/>
        <end position="275"/>
    </location>
</feature>
<reference evidence="2 3" key="1">
    <citation type="journal article" date="2018" name="Syst. Appl. Microbiol.">
        <title>Corynebacterium heidelbergense sp. nov., isolated from the preen glands of Egyptian geese (Alopochen aegyptiacus).</title>
        <authorList>
            <person name="Braun M.S."/>
            <person name="Wang E."/>
            <person name="Zimmermann S."/>
            <person name="Wink M."/>
        </authorList>
    </citation>
    <scope>NUCLEOTIDE SEQUENCE [LARGE SCALE GENOMIC DNA]</scope>
    <source>
        <strain evidence="2 3">DSM 104638</strain>
    </source>
</reference>
<dbReference type="InterPro" id="IPR050789">
    <property type="entry name" value="Diverse_Enzym_Activities"/>
</dbReference>
<organism evidence="2 3">
    <name type="scientific">Corynebacterium heidelbergense</name>
    <dbReference type="NCBI Taxonomy" id="2055947"/>
    <lineage>
        <taxon>Bacteria</taxon>
        <taxon>Bacillati</taxon>
        <taxon>Actinomycetota</taxon>
        <taxon>Actinomycetes</taxon>
        <taxon>Mycobacteriales</taxon>
        <taxon>Corynebacteriaceae</taxon>
        <taxon>Corynebacterium</taxon>
    </lineage>
</organism>
<dbReference type="RefSeq" id="WP_112769548.1">
    <property type="nucleotide sequence ID" value="NZ_CP063191.1"/>
</dbReference>
<dbReference type="PANTHER" id="PTHR43283:SF15">
    <property type="entry name" value="CONSERVED PROTEIN"/>
    <property type="match status" value="1"/>
</dbReference>
<name>A0A364VBM5_9CORY</name>
<dbReference type="Proteomes" id="UP000251047">
    <property type="component" value="Unassembled WGS sequence"/>
</dbReference>
<dbReference type="SUPFAM" id="SSF56601">
    <property type="entry name" value="beta-lactamase/transpeptidase-like"/>
    <property type="match status" value="1"/>
</dbReference>
<dbReference type="OrthoDB" id="3336932at2"/>
<dbReference type="InterPro" id="IPR012338">
    <property type="entry name" value="Beta-lactam/transpept-like"/>
</dbReference>
<dbReference type="PANTHER" id="PTHR43283">
    <property type="entry name" value="BETA-LACTAMASE-RELATED"/>
    <property type="match status" value="1"/>
</dbReference>
<dbReference type="Gene3D" id="3.40.710.10">
    <property type="entry name" value="DD-peptidase/beta-lactamase superfamily"/>
    <property type="match status" value="1"/>
</dbReference>
<gene>
    <name evidence="2" type="ORF">CWC39_05720</name>
</gene>
<protein>
    <submittedName>
        <fullName evidence="2">Serine hydrolase</fullName>
    </submittedName>
</protein>
<dbReference type="InterPro" id="IPR001466">
    <property type="entry name" value="Beta-lactam-related"/>
</dbReference>
<evidence type="ECO:0000313" key="2">
    <source>
        <dbReference type="EMBL" id="RAV33966.1"/>
    </source>
</evidence>
<evidence type="ECO:0000313" key="3">
    <source>
        <dbReference type="Proteomes" id="UP000251047"/>
    </source>
</evidence>
<proteinExistence type="predicted"/>
<sequence length="291" mass="31176">MTVSRSDPRKGSALDSVLEQVEEWPADNVSASVVSGGDCATYGDANRVYPLASVSKLISAYAVLLASEEGAFSLDQPVDSDLVEGFDCPPTVRQLLSHTSGVEFSSRIQHSPVGAKRVYSSSGFEILADVIARTTEIPFGEYVRLGVCNPLGLNIALTGSAGHGFSSDLTSMVALVREFLSPTLLAAQTMQEALTVQNPELGGIVPGYGRQNPCPWGLGFEIHGAKQPHWLAAEMPPDVAGHFGQSGTFTWFHQRSGTAAVVLTDRPFGPWAKSRWAEFNAQLWRAANPEL</sequence>
<keyword evidence="2" id="KW-0378">Hydrolase</keyword>
<dbReference type="GO" id="GO:0016787">
    <property type="term" value="F:hydrolase activity"/>
    <property type="evidence" value="ECO:0007669"/>
    <property type="project" value="UniProtKB-KW"/>
</dbReference>
<dbReference type="AlphaFoldDB" id="A0A364VBM5"/>
<dbReference type="EMBL" id="PHQP01000035">
    <property type="protein sequence ID" value="RAV33966.1"/>
    <property type="molecule type" value="Genomic_DNA"/>
</dbReference>
<accession>A0A364VBM5</accession>
<dbReference type="Pfam" id="PF00144">
    <property type="entry name" value="Beta-lactamase"/>
    <property type="match status" value="1"/>
</dbReference>
<evidence type="ECO:0000259" key="1">
    <source>
        <dbReference type="Pfam" id="PF00144"/>
    </source>
</evidence>